<dbReference type="InterPro" id="IPR019349">
    <property type="entry name" value="Ribosomal_mS35_mit"/>
</dbReference>
<evidence type="ECO:0000259" key="1">
    <source>
        <dbReference type="Pfam" id="PF10213"/>
    </source>
</evidence>
<keyword evidence="2" id="KW-0689">Ribosomal protein</keyword>
<evidence type="ECO:0000313" key="2">
    <source>
        <dbReference type="EMBL" id="WFC93389.1"/>
    </source>
</evidence>
<keyword evidence="3" id="KW-1185">Reference proteome</keyword>
<dbReference type="GO" id="GO:0005763">
    <property type="term" value="C:mitochondrial small ribosomal subunit"/>
    <property type="evidence" value="ECO:0007669"/>
    <property type="project" value="TreeGrafter"/>
</dbReference>
<keyword evidence="2" id="KW-0687">Ribonucleoprotein</keyword>
<dbReference type="AlphaFoldDB" id="A0AAF0ILU6"/>
<dbReference type="EMBL" id="CP119951">
    <property type="protein sequence ID" value="WFC93389.1"/>
    <property type="molecule type" value="Genomic_DNA"/>
</dbReference>
<feature type="domain" description="Small ribosomal subunit protein mS35 mitochondrial conserved" evidence="1">
    <location>
        <begin position="89"/>
        <end position="249"/>
    </location>
</feature>
<dbReference type="PANTHER" id="PTHR13490:SF0">
    <property type="entry name" value="SMALL RIBOSOMAL SUBUNIT PROTEIN MS35"/>
    <property type="match status" value="1"/>
</dbReference>
<name>A0AAF0ILU6_9BASI</name>
<dbReference type="Pfam" id="PF10213">
    <property type="entry name" value="MRP-S28"/>
    <property type="match status" value="1"/>
</dbReference>
<protein>
    <submittedName>
        <fullName evidence="2">37S ribosomal protein S24, mitochondrial</fullName>
    </submittedName>
</protein>
<dbReference type="PANTHER" id="PTHR13490">
    <property type="entry name" value="MITOCHONDRIAL 28S RIBOSOMAL PROTEIN S28"/>
    <property type="match status" value="1"/>
</dbReference>
<organism evidence="2 3">
    <name type="scientific">Malassezia brasiliensis</name>
    <dbReference type="NCBI Taxonomy" id="1821822"/>
    <lineage>
        <taxon>Eukaryota</taxon>
        <taxon>Fungi</taxon>
        <taxon>Dikarya</taxon>
        <taxon>Basidiomycota</taxon>
        <taxon>Ustilaginomycotina</taxon>
        <taxon>Malasseziomycetes</taxon>
        <taxon>Malasseziales</taxon>
        <taxon>Malasseziaceae</taxon>
        <taxon>Malassezia</taxon>
    </lineage>
</organism>
<evidence type="ECO:0000313" key="3">
    <source>
        <dbReference type="Proteomes" id="UP001216638"/>
    </source>
</evidence>
<proteinExistence type="predicted"/>
<dbReference type="Proteomes" id="UP001216638">
    <property type="component" value="Chromosome 1"/>
</dbReference>
<accession>A0AAF0ILU6</accession>
<gene>
    <name evidence="2" type="primary">RSM24</name>
    <name evidence="2" type="ORF">MBRA1_000009</name>
</gene>
<dbReference type="InterPro" id="IPR039848">
    <property type="entry name" value="Ribosomal_mS35_mt"/>
</dbReference>
<dbReference type="GO" id="GO:0032543">
    <property type="term" value="P:mitochondrial translation"/>
    <property type="evidence" value="ECO:0007669"/>
    <property type="project" value="InterPro"/>
</dbReference>
<dbReference type="GO" id="GO:0003735">
    <property type="term" value="F:structural constituent of ribosome"/>
    <property type="evidence" value="ECO:0007669"/>
    <property type="project" value="InterPro"/>
</dbReference>
<reference evidence="2" key="1">
    <citation type="submission" date="2023-03" db="EMBL/GenBank/DDBJ databases">
        <title>Mating type loci evolution in Malassezia.</title>
        <authorList>
            <person name="Coelho M.A."/>
        </authorList>
    </citation>
    <scope>NUCLEOTIDE SEQUENCE</scope>
    <source>
        <strain evidence="2">CBS 14135</strain>
    </source>
</reference>
<sequence>MACRLPVAASVRAARPAVGDRAFHASAVAPKPRRQRNRNNPFALNQMKHFQYDDIPTFGHVKLQKQRQMLDYYRLLQHEVPQLAQFREPFTPAPASDVLTFELTHYQGEAHPGARKAVLHAEVRELFRASQLTAPAAQIKFLLLAGARWRPANVQVVEALNAARAQGTEALQRALDTPDLGTLKISCADYPHETQNMKWCSDVLDRMLSEAQATPTFDDVPLDVRPYIKSEARGGRLPMARAADFPKEWL</sequence>